<proteinExistence type="inferred from homology"/>
<gene>
    <name evidence="5" type="ordered locus">Dshi_2452</name>
</gene>
<evidence type="ECO:0000313" key="6">
    <source>
        <dbReference type="Proteomes" id="UP000006833"/>
    </source>
</evidence>
<dbReference type="GO" id="GO:0016998">
    <property type="term" value="P:cell wall macromolecule catabolic process"/>
    <property type="evidence" value="ECO:0007669"/>
    <property type="project" value="InterPro"/>
</dbReference>
<dbReference type="PANTHER" id="PTHR34135:SF2">
    <property type="entry name" value="LYSOZYME"/>
    <property type="match status" value="1"/>
</dbReference>
<evidence type="ECO:0000256" key="2">
    <source>
        <dbReference type="ARBA" id="ARBA00022801"/>
    </source>
</evidence>
<feature type="region of interest" description="Disordered" evidence="4">
    <location>
        <begin position="42"/>
        <end position="74"/>
    </location>
</feature>
<dbReference type="SMART" id="SM00641">
    <property type="entry name" value="Glyco_25"/>
    <property type="match status" value="1"/>
</dbReference>
<organism evidence="5 6">
    <name type="scientific">Dinoroseobacter shibae (strain DSM 16493 / NCIMB 14021 / DFL 12)</name>
    <dbReference type="NCBI Taxonomy" id="398580"/>
    <lineage>
        <taxon>Bacteria</taxon>
        <taxon>Pseudomonadati</taxon>
        <taxon>Pseudomonadota</taxon>
        <taxon>Alphaproteobacteria</taxon>
        <taxon>Rhodobacterales</taxon>
        <taxon>Roseobacteraceae</taxon>
        <taxon>Dinoroseobacter</taxon>
    </lineage>
</organism>
<dbReference type="Proteomes" id="UP000006833">
    <property type="component" value="Chromosome"/>
</dbReference>
<dbReference type="InterPro" id="IPR002053">
    <property type="entry name" value="Glyco_hydro_25"/>
</dbReference>
<evidence type="ECO:0000256" key="3">
    <source>
        <dbReference type="ARBA" id="ARBA00023295"/>
    </source>
</evidence>
<keyword evidence="3" id="KW-0326">Glycosidase</keyword>
<dbReference type="KEGG" id="dsh:Dshi_2452"/>
<accession>A8LS93</accession>
<dbReference type="SUPFAM" id="SSF51445">
    <property type="entry name" value="(Trans)glycosidases"/>
    <property type="match status" value="1"/>
</dbReference>
<dbReference type="STRING" id="398580.Dshi_2452"/>
<evidence type="ECO:0000256" key="1">
    <source>
        <dbReference type="ARBA" id="ARBA00010646"/>
    </source>
</evidence>
<comment type="similarity">
    <text evidence="1">Belongs to the glycosyl hydrolase 25 family.</text>
</comment>
<dbReference type="RefSeq" id="WP_012179117.1">
    <property type="nucleotide sequence ID" value="NC_009952.1"/>
</dbReference>
<evidence type="ECO:0000313" key="5">
    <source>
        <dbReference type="EMBL" id="ABV94186.1"/>
    </source>
</evidence>
<dbReference type="GO" id="GO:0003796">
    <property type="term" value="F:lysozyme activity"/>
    <property type="evidence" value="ECO:0007669"/>
    <property type="project" value="InterPro"/>
</dbReference>
<evidence type="ECO:0008006" key="7">
    <source>
        <dbReference type="Google" id="ProtNLM"/>
    </source>
</evidence>
<dbReference type="eggNOG" id="COG3757">
    <property type="taxonomic scope" value="Bacteria"/>
</dbReference>
<dbReference type="AlphaFoldDB" id="A8LS93"/>
<dbReference type="PROSITE" id="PS51904">
    <property type="entry name" value="GLYCOSYL_HYDROL_F25_2"/>
    <property type="match status" value="1"/>
</dbReference>
<dbReference type="InterPro" id="IPR017853">
    <property type="entry name" value="GH"/>
</dbReference>
<name>A8LS93_DINSH</name>
<dbReference type="Pfam" id="PF01183">
    <property type="entry name" value="Glyco_hydro_25"/>
    <property type="match status" value="1"/>
</dbReference>
<dbReference type="HOGENOM" id="CLU_854380_0_0_5"/>
<dbReference type="OrthoDB" id="9798192at2"/>
<dbReference type="Gene3D" id="3.20.20.80">
    <property type="entry name" value="Glycosidases"/>
    <property type="match status" value="1"/>
</dbReference>
<feature type="compositionally biased region" description="Low complexity" evidence="4">
    <location>
        <begin position="46"/>
        <end position="74"/>
    </location>
</feature>
<sequence length="313" mass="33273">MSMPALSAILLAVLTVLALALITVPPADISSRELTRAERKAIARETAAASGTPSPTAPATQDGTEAPAATAGTPATASVIPPGGAFGFPTNVPEGSTEFGIDVSHYNIQKGNAKINITWADVAQSKVAYVYIKASQGRTVKDSEFDTSWNEAGKAKIPRGAYHFLSALSDPAAQARFFLSVYDARSSSDLPPVLDVEWDYTEKKVDRWEQKTPAQIVAAVDTWMRAVALATGQTPVIYTNRDWWTARIGDAGADLGKRYPVWLADYTAAPTDSGSAPAALEGFNTVMWQFTDKGAVPGVSGDVDVNVRVQPTR</sequence>
<dbReference type="GO" id="GO:0009253">
    <property type="term" value="P:peptidoglycan catabolic process"/>
    <property type="evidence" value="ECO:0007669"/>
    <property type="project" value="InterPro"/>
</dbReference>
<keyword evidence="6" id="KW-1185">Reference proteome</keyword>
<dbReference type="EMBL" id="CP000830">
    <property type="protein sequence ID" value="ABV94186.1"/>
    <property type="molecule type" value="Genomic_DNA"/>
</dbReference>
<dbReference type="PANTHER" id="PTHR34135">
    <property type="entry name" value="LYSOZYME"/>
    <property type="match status" value="1"/>
</dbReference>
<dbReference type="GO" id="GO:0016052">
    <property type="term" value="P:carbohydrate catabolic process"/>
    <property type="evidence" value="ECO:0007669"/>
    <property type="project" value="TreeGrafter"/>
</dbReference>
<keyword evidence="2" id="KW-0378">Hydrolase</keyword>
<dbReference type="CAZy" id="GH25">
    <property type="family name" value="Glycoside Hydrolase Family 25"/>
</dbReference>
<reference evidence="6" key="1">
    <citation type="journal article" date="2010" name="ISME J.">
        <title>The complete genome sequence of the algal symbiont Dinoroseobacter shibae: a hitchhiker's guide to life in the sea.</title>
        <authorList>
            <person name="Wagner-Dobler I."/>
            <person name="Ballhausen B."/>
            <person name="Berger M."/>
            <person name="Brinkhoff T."/>
            <person name="Buchholz I."/>
            <person name="Bunk B."/>
            <person name="Cypionka H."/>
            <person name="Daniel R."/>
            <person name="Drepper T."/>
            <person name="Gerdts G."/>
            <person name="Hahnke S."/>
            <person name="Han C."/>
            <person name="Jahn D."/>
            <person name="Kalhoefer D."/>
            <person name="Kiss H."/>
            <person name="Klenk H.P."/>
            <person name="Kyrpides N."/>
            <person name="Liebl W."/>
            <person name="Liesegang H."/>
            <person name="Meincke L."/>
            <person name="Pati A."/>
            <person name="Petersen J."/>
            <person name="Piekarski T."/>
            <person name="Pommerenke C."/>
            <person name="Pradella S."/>
            <person name="Pukall R."/>
            <person name="Rabus R."/>
            <person name="Stackebrandt E."/>
            <person name="Thole S."/>
            <person name="Thompson L."/>
            <person name="Tielen P."/>
            <person name="Tomasch J."/>
            <person name="von Jan M."/>
            <person name="Wanphrut N."/>
            <person name="Wichels A."/>
            <person name="Zech H."/>
            <person name="Simon M."/>
        </authorList>
    </citation>
    <scope>NUCLEOTIDE SEQUENCE [LARGE SCALE GENOMIC DNA]</scope>
    <source>
        <strain evidence="6">DSM 16493 / NCIMB 14021 / DFL 12</strain>
    </source>
</reference>
<evidence type="ECO:0000256" key="4">
    <source>
        <dbReference type="SAM" id="MobiDB-lite"/>
    </source>
</evidence>
<dbReference type="InterPro" id="IPR018077">
    <property type="entry name" value="Glyco_hydro_fam25_subgr"/>
</dbReference>
<dbReference type="CDD" id="cd06524">
    <property type="entry name" value="GH25_YegX-like"/>
    <property type="match status" value="1"/>
</dbReference>
<protein>
    <recommendedName>
        <fullName evidence="7">Glycoside hydrolase family 25</fullName>
    </recommendedName>
</protein>